<dbReference type="EMBL" id="CAJHUB010000775">
    <property type="protein sequence ID" value="CAD7692541.1"/>
    <property type="molecule type" value="Genomic_DNA"/>
</dbReference>
<keyword evidence="10" id="KW-0966">Cell projection</keyword>
<evidence type="ECO:0000256" key="10">
    <source>
        <dbReference type="ARBA" id="ARBA00023273"/>
    </source>
</evidence>
<evidence type="ECO:0000256" key="9">
    <source>
        <dbReference type="ARBA" id="ARBA00023212"/>
    </source>
</evidence>
<dbReference type="AlphaFoldDB" id="A0A811ZVE1"/>
<evidence type="ECO:0000256" key="4">
    <source>
        <dbReference type="ARBA" id="ARBA00009371"/>
    </source>
</evidence>
<dbReference type="GO" id="GO:0036064">
    <property type="term" value="C:ciliary basal body"/>
    <property type="evidence" value="ECO:0007669"/>
    <property type="project" value="TreeGrafter"/>
</dbReference>
<dbReference type="Pfam" id="PF14933">
    <property type="entry name" value="CEP19"/>
    <property type="match status" value="2"/>
</dbReference>
<evidence type="ECO:0000256" key="3">
    <source>
        <dbReference type="ARBA" id="ARBA00004647"/>
    </source>
</evidence>
<evidence type="ECO:0000256" key="2">
    <source>
        <dbReference type="ARBA" id="ARBA00004120"/>
    </source>
</evidence>
<keyword evidence="9" id="KW-0206">Cytoskeleton</keyword>
<keyword evidence="6" id="KW-0963">Cytoplasm</keyword>
<dbReference type="GO" id="GO:0034454">
    <property type="term" value="P:microtubule anchoring at centrosome"/>
    <property type="evidence" value="ECO:0007669"/>
    <property type="project" value="TreeGrafter"/>
</dbReference>
<comment type="similarity">
    <text evidence="4">Belongs to the CEP19 family.</text>
</comment>
<evidence type="ECO:0000256" key="5">
    <source>
        <dbReference type="ARBA" id="ARBA00022015"/>
    </source>
</evidence>
<dbReference type="GO" id="GO:0000922">
    <property type="term" value="C:spindle pole"/>
    <property type="evidence" value="ECO:0007669"/>
    <property type="project" value="UniProtKB-SubCell"/>
</dbReference>
<evidence type="ECO:0000256" key="6">
    <source>
        <dbReference type="ARBA" id="ARBA00022490"/>
    </source>
</evidence>
<evidence type="ECO:0000313" key="11">
    <source>
        <dbReference type="EMBL" id="CAD7692541.1"/>
    </source>
</evidence>
<name>A0A811ZVE1_NYCPR</name>
<keyword evidence="7" id="KW-0970">Cilium biogenesis/degradation</keyword>
<dbReference type="GO" id="GO:0097712">
    <property type="term" value="P:vesicle targeting, trans-Golgi to periciliary membrane compartment"/>
    <property type="evidence" value="ECO:0007669"/>
    <property type="project" value="TreeGrafter"/>
</dbReference>
<dbReference type="GO" id="GO:0005814">
    <property type="term" value="C:centriole"/>
    <property type="evidence" value="ECO:0007669"/>
    <property type="project" value="UniProtKB-SubCell"/>
</dbReference>
<evidence type="ECO:0000313" key="12">
    <source>
        <dbReference type="Proteomes" id="UP000645828"/>
    </source>
</evidence>
<protein>
    <recommendedName>
        <fullName evidence="5">Centrosomal protein of 19 kDa</fullName>
    </recommendedName>
</protein>
<dbReference type="InterPro" id="IPR029412">
    <property type="entry name" value="CEP19"/>
</dbReference>
<dbReference type="PANTHER" id="PTHR31539">
    <property type="entry name" value="CENTROSOMAL PROTEIN OF 19K CEP19"/>
    <property type="match status" value="1"/>
</dbReference>
<keyword evidence="12" id="KW-1185">Reference proteome</keyword>
<evidence type="ECO:0000256" key="7">
    <source>
        <dbReference type="ARBA" id="ARBA00022794"/>
    </source>
</evidence>
<keyword evidence="8" id="KW-0969">Cilium</keyword>
<reference evidence="11" key="1">
    <citation type="submission" date="2020-12" db="EMBL/GenBank/DDBJ databases">
        <authorList>
            <consortium name="Molecular Ecology Group"/>
        </authorList>
    </citation>
    <scope>NUCLEOTIDE SEQUENCE</scope>
    <source>
        <strain evidence="11">TBG_1078</strain>
    </source>
</reference>
<dbReference type="PANTHER" id="PTHR31539:SF1">
    <property type="entry name" value="CENTROSOMAL PROTEIN OF 19 KDA"/>
    <property type="match status" value="1"/>
</dbReference>
<dbReference type="Proteomes" id="UP000645828">
    <property type="component" value="Unassembled WGS sequence"/>
</dbReference>
<gene>
    <name evidence="11" type="ORF">NYPRO_LOCUS25335</name>
</gene>
<comment type="subcellular location">
    <subcellularLocation>
        <location evidence="2">Cytoplasm</location>
        <location evidence="2">Cytoskeleton</location>
        <location evidence="2">Cilium basal body</location>
    </subcellularLocation>
    <subcellularLocation>
        <location evidence="1">Cytoplasm</location>
        <location evidence="1">Cytoskeleton</location>
        <location evidence="1">Microtubule organizing center</location>
        <location evidence="1">Centrosome</location>
        <location evidence="1">Centriole</location>
    </subcellularLocation>
    <subcellularLocation>
        <location evidence="3">Cytoplasm</location>
        <location evidence="3">Cytoskeleton</location>
        <location evidence="3">Spindle pole</location>
    </subcellularLocation>
</comment>
<organism evidence="11 12">
    <name type="scientific">Nyctereutes procyonoides</name>
    <name type="common">Raccoon dog</name>
    <name type="synonym">Canis procyonoides</name>
    <dbReference type="NCBI Taxonomy" id="34880"/>
    <lineage>
        <taxon>Eukaryota</taxon>
        <taxon>Metazoa</taxon>
        <taxon>Chordata</taxon>
        <taxon>Craniata</taxon>
        <taxon>Vertebrata</taxon>
        <taxon>Euteleostomi</taxon>
        <taxon>Mammalia</taxon>
        <taxon>Eutheria</taxon>
        <taxon>Laurasiatheria</taxon>
        <taxon>Carnivora</taxon>
        <taxon>Caniformia</taxon>
        <taxon>Canidae</taxon>
        <taxon>Nyctereutes</taxon>
    </lineage>
</organism>
<comment type="caution">
    <text evidence="11">The sequence shown here is derived from an EMBL/GenBank/DDBJ whole genome shotgun (WGS) entry which is preliminary data.</text>
</comment>
<dbReference type="GO" id="GO:0005813">
    <property type="term" value="C:centrosome"/>
    <property type="evidence" value="ECO:0007669"/>
    <property type="project" value="TreeGrafter"/>
</dbReference>
<evidence type="ECO:0000256" key="8">
    <source>
        <dbReference type="ARBA" id="ARBA00023069"/>
    </source>
</evidence>
<sequence>MMCPSKKCGIRFQPPAITLIFENDMKGKFSDCSRAAEQLRNNPQHKIYLEQVSLRQLEKLFIFFYKSIMDERFEKNQKKDEPNFVYDTEVEFLQDEQLQSYGWDTESPKFFFFFL</sequence>
<proteinExistence type="inferred from homology"/>
<evidence type="ECO:0000256" key="1">
    <source>
        <dbReference type="ARBA" id="ARBA00004114"/>
    </source>
</evidence>
<accession>A0A811ZVE1</accession>